<name>A0A0K1Q527_9BACT</name>
<dbReference type="CDD" id="cd14014">
    <property type="entry name" value="STKc_PknB_like"/>
    <property type="match status" value="1"/>
</dbReference>
<feature type="domain" description="Protein kinase" evidence="5">
    <location>
        <begin position="240"/>
        <end position="487"/>
    </location>
</feature>
<proteinExistence type="predicted"/>
<evidence type="ECO:0000313" key="6">
    <source>
        <dbReference type="EMBL" id="AKV00941.1"/>
    </source>
</evidence>
<dbReference type="PATRIC" id="fig|1391654.3.peg.7715"/>
<dbReference type="PANTHER" id="PTHR43289">
    <property type="entry name" value="MITOGEN-ACTIVATED PROTEIN KINASE KINASE KINASE 20-RELATED"/>
    <property type="match status" value="1"/>
</dbReference>
<dbReference type="PROSITE" id="PS00108">
    <property type="entry name" value="PROTEIN_KINASE_ST"/>
    <property type="match status" value="1"/>
</dbReference>
<evidence type="ECO:0000256" key="2">
    <source>
        <dbReference type="ARBA" id="ARBA00022741"/>
    </source>
</evidence>
<evidence type="ECO:0000256" key="1">
    <source>
        <dbReference type="ARBA" id="ARBA00022679"/>
    </source>
</evidence>
<reference evidence="6 7" key="1">
    <citation type="submission" date="2015-08" db="EMBL/GenBank/DDBJ databases">
        <authorList>
            <person name="Babu N.S."/>
            <person name="Beckwith C.J."/>
            <person name="Beseler K.G."/>
            <person name="Brison A."/>
            <person name="Carone J.V."/>
            <person name="Caskin T.P."/>
            <person name="Diamond M."/>
            <person name="Durham M.E."/>
            <person name="Foxe J.M."/>
            <person name="Go M."/>
            <person name="Henderson B.A."/>
            <person name="Jones I.B."/>
            <person name="McGettigan J.A."/>
            <person name="Micheletti S.J."/>
            <person name="Nasrallah M.E."/>
            <person name="Ortiz D."/>
            <person name="Piller C.R."/>
            <person name="Privatt S.R."/>
            <person name="Schneider S.L."/>
            <person name="Sharp S."/>
            <person name="Smith T.C."/>
            <person name="Stanton J.D."/>
            <person name="Ullery H.E."/>
            <person name="Wilson R.J."/>
            <person name="Serrano M.G."/>
            <person name="Buck G."/>
            <person name="Lee V."/>
            <person name="Wang Y."/>
            <person name="Carvalho R."/>
            <person name="Voegtly L."/>
            <person name="Shi R."/>
            <person name="Duckworth R."/>
            <person name="Johnson A."/>
            <person name="Loviza R."/>
            <person name="Walstead R."/>
            <person name="Shah Z."/>
            <person name="Kiflezghi M."/>
            <person name="Wade K."/>
            <person name="Ball S.L."/>
            <person name="Bradley K.W."/>
            <person name="Asai D.J."/>
            <person name="Bowman C.A."/>
            <person name="Russell D.A."/>
            <person name="Pope W.H."/>
            <person name="Jacobs-Sera D."/>
            <person name="Hendrix R.W."/>
            <person name="Hatfull G.F."/>
        </authorList>
    </citation>
    <scope>NUCLEOTIDE SEQUENCE [LARGE SCALE GENOMIC DNA]</scope>
    <source>
        <strain evidence="6 7">DSM 27648</strain>
    </source>
</reference>
<dbReference type="PANTHER" id="PTHR43289:SF34">
    <property type="entry name" value="SERINE_THREONINE-PROTEIN KINASE YBDM-RELATED"/>
    <property type="match status" value="1"/>
</dbReference>
<dbReference type="InterPro" id="IPR000719">
    <property type="entry name" value="Prot_kinase_dom"/>
</dbReference>
<dbReference type="PROSITE" id="PS50011">
    <property type="entry name" value="PROTEIN_KINASE_DOM"/>
    <property type="match status" value="1"/>
</dbReference>
<dbReference type="GO" id="GO:0005524">
    <property type="term" value="F:ATP binding"/>
    <property type="evidence" value="ECO:0007669"/>
    <property type="project" value="UniProtKB-KW"/>
</dbReference>
<dbReference type="InterPro" id="IPR008271">
    <property type="entry name" value="Ser/Thr_kinase_AS"/>
</dbReference>
<dbReference type="Pfam" id="PF14559">
    <property type="entry name" value="TPR_19"/>
    <property type="match status" value="1"/>
</dbReference>
<sequence length="647" mass="69814">MDSDVERLVREQRLVAAAQLASERGDASTASALYERACDFERAAAEAVKAEEWARALPLALEGRVTLIAEQALPMLLGDPAQAERVAYHLERRGDHLWSARLLEGLGQREAAARAYERAGEAIKAAALLEAKGDVVGAARTLEAQSRREPGNSKVLVALGGLLLRYGKTDAAVRALQKVAPDAPERREALTLLLTGLDRLGLARARLEAEQELATLGGKADAVELAPRMAEVRTRLFGRYDVVREVASSPSARVLECTDAVRSERVAVKIFAGYDTRGAGRDALARFEREVRVLGTLEHPNIVPLRDYVADGPALVLGWMGRGTLEQMLSREPLAPARAVEIAEAVLSALGEAHRIGIVHRDVKPANVLFDDAGVTRLGDFGVAHLADLSTTATAGVIGTLEYMSPEQREGRPATVQSDIYGVGAILWEMLTGERPEAGLGAKTLRVRPSALHRDLDRRHDQVVLAMLSRDPSGRPLDAFAARHALRALEWPSAIEPAAMPRSERPKRLRPVASRLQADPNGALVDEWLGRHVVTTDLDATSLARASAFARADHPALQAILRVDRESKTIWLAAPRGHKLAGKLSPRQASILTEALARLHDVGEVHGSVDPDHVYVDEVGNPTLTVTMASGPTATADLDRLGLSRLS</sequence>
<dbReference type="Gene3D" id="3.30.200.20">
    <property type="entry name" value="Phosphorylase Kinase, domain 1"/>
    <property type="match status" value="1"/>
</dbReference>
<dbReference type="SMART" id="SM00220">
    <property type="entry name" value="S_TKc"/>
    <property type="match status" value="1"/>
</dbReference>
<accession>A0A0K1Q527</accession>
<keyword evidence="1" id="KW-0808">Transferase</keyword>
<dbReference type="EMBL" id="CP012333">
    <property type="protein sequence ID" value="AKV00941.1"/>
    <property type="molecule type" value="Genomic_DNA"/>
</dbReference>
<keyword evidence="2" id="KW-0547">Nucleotide-binding</keyword>
<dbReference type="STRING" id="1391654.AKJ09_07604"/>
<keyword evidence="3 6" id="KW-0418">Kinase</keyword>
<evidence type="ECO:0000259" key="5">
    <source>
        <dbReference type="PROSITE" id="PS50011"/>
    </source>
</evidence>
<keyword evidence="7" id="KW-1185">Reference proteome</keyword>
<keyword evidence="4" id="KW-0067">ATP-binding</keyword>
<dbReference type="AlphaFoldDB" id="A0A0K1Q527"/>
<keyword evidence="6" id="KW-0723">Serine/threonine-protein kinase</keyword>
<dbReference type="Gene3D" id="1.10.510.10">
    <property type="entry name" value="Transferase(Phosphotransferase) domain 1"/>
    <property type="match status" value="1"/>
</dbReference>
<dbReference type="InterPro" id="IPR011009">
    <property type="entry name" value="Kinase-like_dom_sf"/>
</dbReference>
<dbReference type="Proteomes" id="UP000064967">
    <property type="component" value="Chromosome"/>
</dbReference>
<gene>
    <name evidence="6" type="ORF">AKJ09_07604</name>
</gene>
<dbReference type="KEGG" id="llu:AKJ09_07604"/>
<dbReference type="SUPFAM" id="SSF48452">
    <property type="entry name" value="TPR-like"/>
    <property type="match status" value="1"/>
</dbReference>
<dbReference type="InterPro" id="IPR011990">
    <property type="entry name" value="TPR-like_helical_dom_sf"/>
</dbReference>
<dbReference type="Gene3D" id="1.25.40.10">
    <property type="entry name" value="Tetratricopeptide repeat domain"/>
    <property type="match status" value="1"/>
</dbReference>
<protein>
    <submittedName>
        <fullName evidence="6">Serine/threonine protein kinase PrkC, regulator of stationary phase</fullName>
    </submittedName>
</protein>
<evidence type="ECO:0000256" key="3">
    <source>
        <dbReference type="ARBA" id="ARBA00022777"/>
    </source>
</evidence>
<dbReference type="Pfam" id="PF00069">
    <property type="entry name" value="Pkinase"/>
    <property type="match status" value="1"/>
</dbReference>
<evidence type="ECO:0000313" key="7">
    <source>
        <dbReference type="Proteomes" id="UP000064967"/>
    </source>
</evidence>
<dbReference type="SUPFAM" id="SSF56112">
    <property type="entry name" value="Protein kinase-like (PK-like)"/>
    <property type="match status" value="1"/>
</dbReference>
<dbReference type="GO" id="GO:0004674">
    <property type="term" value="F:protein serine/threonine kinase activity"/>
    <property type="evidence" value="ECO:0007669"/>
    <property type="project" value="UniProtKB-KW"/>
</dbReference>
<evidence type="ECO:0000256" key="4">
    <source>
        <dbReference type="ARBA" id="ARBA00022840"/>
    </source>
</evidence>
<organism evidence="6 7">
    <name type="scientific">Labilithrix luteola</name>
    <dbReference type="NCBI Taxonomy" id="1391654"/>
    <lineage>
        <taxon>Bacteria</taxon>
        <taxon>Pseudomonadati</taxon>
        <taxon>Myxococcota</taxon>
        <taxon>Polyangia</taxon>
        <taxon>Polyangiales</taxon>
        <taxon>Labilitrichaceae</taxon>
        <taxon>Labilithrix</taxon>
    </lineage>
</organism>
<dbReference type="OrthoDB" id="5491317at2"/>
<dbReference type="RefSeq" id="WP_146652134.1">
    <property type="nucleotide sequence ID" value="NZ_CP012333.1"/>
</dbReference>